<feature type="compositionally biased region" description="Low complexity" evidence="1">
    <location>
        <begin position="45"/>
        <end position="55"/>
    </location>
</feature>
<protein>
    <recommendedName>
        <fullName evidence="5">PknH-like extracellular domain-containing protein</fullName>
    </recommendedName>
</protein>
<keyword evidence="2" id="KW-0732">Signal</keyword>
<feature type="chain" id="PRO_5038951432" description="PknH-like extracellular domain-containing protein" evidence="2">
    <location>
        <begin position="26"/>
        <end position="241"/>
    </location>
</feature>
<dbReference type="OrthoDB" id="4229925at2"/>
<evidence type="ECO:0000256" key="1">
    <source>
        <dbReference type="SAM" id="MobiDB-lite"/>
    </source>
</evidence>
<evidence type="ECO:0008006" key="5">
    <source>
        <dbReference type="Google" id="ProtNLM"/>
    </source>
</evidence>
<dbReference type="AlphaFoldDB" id="A0A387HPN2"/>
<dbReference type="EMBL" id="CP032698">
    <property type="protein sequence ID" value="AYG83020.1"/>
    <property type="molecule type" value="Genomic_DNA"/>
</dbReference>
<reference evidence="3 4" key="1">
    <citation type="submission" date="2018-10" db="EMBL/GenBank/DDBJ databases">
        <title>Relationship between Morphology and Antimicrobial Activity in Streptomyces.</title>
        <authorList>
            <person name="Kang H.J."/>
            <person name="Kim S.B."/>
        </authorList>
    </citation>
    <scope>NUCLEOTIDE SEQUENCE [LARGE SCALE GENOMIC DNA]</scope>
    <source>
        <strain evidence="3 4">BH38</strain>
    </source>
</reference>
<dbReference type="KEGG" id="shun:DWB77_05212"/>
<evidence type="ECO:0000313" key="3">
    <source>
        <dbReference type="EMBL" id="AYG83020.1"/>
    </source>
</evidence>
<gene>
    <name evidence="3" type="ORF">DWB77_05212</name>
</gene>
<dbReference type="PROSITE" id="PS51257">
    <property type="entry name" value="PROKAR_LIPOPROTEIN"/>
    <property type="match status" value="1"/>
</dbReference>
<organism evidence="3 4">
    <name type="scientific">Streptomyces hundungensis</name>
    <dbReference type="NCBI Taxonomy" id="1077946"/>
    <lineage>
        <taxon>Bacteria</taxon>
        <taxon>Bacillati</taxon>
        <taxon>Actinomycetota</taxon>
        <taxon>Actinomycetes</taxon>
        <taxon>Kitasatosporales</taxon>
        <taxon>Streptomycetaceae</taxon>
        <taxon>Streptomyces</taxon>
    </lineage>
</organism>
<name>A0A387HPN2_9ACTN</name>
<sequence>MPMSASRSARRAAAVTLAASSLLFAAACGGSDSKSDKAADKDTAKSSAPSASAPGAAGGTVSEAQLKAALLTTKDVPAGWKVDPEGGSTMGKADKTECQKFLDIVQSEPAPLGAAARQTVNFEDGGQQVFGFDGDKAAGYLKGFDASLAQCASFGVEVDGQKYPATLKPLTLDKAGDEAHGYQLVLDLTQVKMAFDNYVVRKGAALSTFSTKSKTPGGAAGAEFKTITATVAKKLDQAVKG</sequence>
<evidence type="ECO:0000313" key="4">
    <source>
        <dbReference type="Proteomes" id="UP000271554"/>
    </source>
</evidence>
<accession>A0A387HPN2</accession>
<feature type="signal peptide" evidence="2">
    <location>
        <begin position="1"/>
        <end position="25"/>
    </location>
</feature>
<feature type="region of interest" description="Disordered" evidence="1">
    <location>
        <begin position="28"/>
        <end position="59"/>
    </location>
</feature>
<keyword evidence="4" id="KW-1185">Reference proteome</keyword>
<evidence type="ECO:0000256" key="2">
    <source>
        <dbReference type="SAM" id="SignalP"/>
    </source>
</evidence>
<proteinExistence type="predicted"/>
<dbReference type="Proteomes" id="UP000271554">
    <property type="component" value="Chromosome"/>
</dbReference>
<feature type="compositionally biased region" description="Basic and acidic residues" evidence="1">
    <location>
        <begin position="33"/>
        <end position="44"/>
    </location>
</feature>
<dbReference type="RefSeq" id="WP_120723551.1">
    <property type="nucleotide sequence ID" value="NZ_JBEZKH010000043.1"/>
</dbReference>